<feature type="transmembrane region" description="Helical" evidence="4">
    <location>
        <begin position="6"/>
        <end position="28"/>
    </location>
</feature>
<keyword evidence="3" id="KW-0804">Transcription</keyword>
<dbReference type="PANTHER" id="PTHR43280:SF29">
    <property type="entry name" value="ARAC-FAMILY TRANSCRIPTIONAL REGULATOR"/>
    <property type="match status" value="1"/>
</dbReference>
<feature type="transmembrane region" description="Helical" evidence="4">
    <location>
        <begin position="99"/>
        <end position="118"/>
    </location>
</feature>
<accession>A0ABS3ETX2</accession>
<dbReference type="RefSeq" id="WP_207070161.1">
    <property type="nucleotide sequence ID" value="NZ_JAFLND010000001.1"/>
</dbReference>
<organism evidence="6 7">
    <name type="scientific">[Muricauda] lutisoli</name>
    <dbReference type="NCBI Taxonomy" id="2816035"/>
    <lineage>
        <taxon>Bacteria</taxon>
        <taxon>Pseudomonadati</taxon>
        <taxon>Bacteroidota</taxon>
        <taxon>Flavobacteriia</taxon>
        <taxon>Flavobacteriales</taxon>
        <taxon>Flavobacteriaceae</taxon>
        <taxon>Allomuricauda</taxon>
    </lineage>
</organism>
<keyword evidence="4" id="KW-1133">Transmembrane helix</keyword>
<dbReference type="SMART" id="SM00342">
    <property type="entry name" value="HTH_ARAC"/>
    <property type="match status" value="1"/>
</dbReference>
<evidence type="ECO:0000256" key="4">
    <source>
        <dbReference type="SAM" id="Phobius"/>
    </source>
</evidence>
<proteinExistence type="predicted"/>
<keyword evidence="1" id="KW-0805">Transcription regulation</keyword>
<gene>
    <name evidence="6" type="ORF">J0X13_04015</name>
</gene>
<reference evidence="6 7" key="1">
    <citation type="submission" date="2021-03" db="EMBL/GenBank/DDBJ databases">
        <title>Muricauda sp. CAU 1631 isolated from Incheon.</title>
        <authorList>
            <person name="Kim W."/>
        </authorList>
    </citation>
    <scope>NUCLEOTIDE SEQUENCE [LARGE SCALE GENOMIC DNA]</scope>
    <source>
        <strain evidence="6 7">CAU 1631</strain>
    </source>
</reference>
<evidence type="ECO:0000256" key="1">
    <source>
        <dbReference type="ARBA" id="ARBA00023015"/>
    </source>
</evidence>
<feature type="domain" description="HTH araC/xylS-type" evidence="5">
    <location>
        <begin position="267"/>
        <end position="358"/>
    </location>
</feature>
<dbReference type="InterPro" id="IPR009057">
    <property type="entry name" value="Homeodomain-like_sf"/>
</dbReference>
<dbReference type="SUPFAM" id="SSF46689">
    <property type="entry name" value="Homeodomain-like"/>
    <property type="match status" value="1"/>
</dbReference>
<dbReference type="PANTHER" id="PTHR43280">
    <property type="entry name" value="ARAC-FAMILY TRANSCRIPTIONAL REGULATOR"/>
    <property type="match status" value="1"/>
</dbReference>
<dbReference type="InterPro" id="IPR018062">
    <property type="entry name" value="HTH_AraC-typ_CS"/>
</dbReference>
<dbReference type="Pfam" id="PF12833">
    <property type="entry name" value="HTH_18"/>
    <property type="match status" value="1"/>
</dbReference>
<dbReference type="PROSITE" id="PS01124">
    <property type="entry name" value="HTH_ARAC_FAMILY_2"/>
    <property type="match status" value="1"/>
</dbReference>
<dbReference type="Gene3D" id="1.10.10.60">
    <property type="entry name" value="Homeodomain-like"/>
    <property type="match status" value="2"/>
</dbReference>
<dbReference type="Proteomes" id="UP000664163">
    <property type="component" value="Unassembled WGS sequence"/>
</dbReference>
<evidence type="ECO:0000259" key="5">
    <source>
        <dbReference type="PROSITE" id="PS01124"/>
    </source>
</evidence>
<keyword evidence="2" id="KW-0238">DNA-binding</keyword>
<evidence type="ECO:0000313" key="7">
    <source>
        <dbReference type="Proteomes" id="UP000664163"/>
    </source>
</evidence>
<keyword evidence="7" id="KW-1185">Reference proteome</keyword>
<keyword evidence="4" id="KW-0472">Membrane</keyword>
<evidence type="ECO:0000256" key="2">
    <source>
        <dbReference type="ARBA" id="ARBA00023125"/>
    </source>
</evidence>
<name>A0ABS3ETX2_9FLAO</name>
<dbReference type="EMBL" id="JAFLND010000001">
    <property type="protein sequence ID" value="MBO0329700.1"/>
    <property type="molecule type" value="Genomic_DNA"/>
</dbReference>
<feature type="transmembrane region" description="Helical" evidence="4">
    <location>
        <begin position="133"/>
        <end position="158"/>
    </location>
</feature>
<evidence type="ECO:0000256" key="3">
    <source>
        <dbReference type="ARBA" id="ARBA00023163"/>
    </source>
</evidence>
<feature type="transmembrane region" description="Helical" evidence="4">
    <location>
        <begin position="205"/>
        <end position="224"/>
    </location>
</feature>
<feature type="transmembrane region" description="Helical" evidence="4">
    <location>
        <begin position="35"/>
        <end position="53"/>
    </location>
</feature>
<dbReference type="PROSITE" id="PS00041">
    <property type="entry name" value="HTH_ARAC_FAMILY_1"/>
    <property type="match status" value="1"/>
</dbReference>
<dbReference type="InterPro" id="IPR018060">
    <property type="entry name" value="HTH_AraC"/>
</dbReference>
<keyword evidence="4" id="KW-0812">Transmembrane</keyword>
<feature type="transmembrane region" description="Helical" evidence="4">
    <location>
        <begin position="179"/>
        <end position="199"/>
    </location>
</feature>
<comment type="caution">
    <text evidence="6">The sequence shown here is derived from an EMBL/GenBank/DDBJ whole genome shotgun (WGS) entry which is preliminary data.</text>
</comment>
<evidence type="ECO:0000313" key="6">
    <source>
        <dbReference type="EMBL" id="MBO0329700.1"/>
    </source>
</evidence>
<sequence length="359" mass="42068">MKNFEQIVLLLISGQGILLSLALLSTILKRRWSTFFLGLIILVFTLEILNAWATGIGYHSTPHMLPFWILGSYLILPAALLFFVRANTKDSFRFRRKDILYFVPACVEIALAGFVFYSNRLLGTDYHLIENQLWFFLTEILPLIGMVVVLAYFGFVLLQLTAQFKNYRSKMGLQSLTKLYIFFAVFLFLTLLWALQSFFQMEVFNIIKTLLLLFIFAMGYLGYFQPRFFDVPEIIKFQKRKNNYPNLDDSRELERLRYLFEKEKVFLKQKLTLAQVAEQLDLPERYLSELINTHHKTSFRHFVNQFRVKEAIERIQNPQQSHKSLLGIAMDVGFNSKSTFNQSFKAQTGKNPSDYLNNK</sequence>
<feature type="transmembrane region" description="Helical" evidence="4">
    <location>
        <begin position="65"/>
        <end position="87"/>
    </location>
</feature>
<protein>
    <submittedName>
        <fullName evidence="6">AraC family transcriptional regulator</fullName>
    </submittedName>
</protein>